<dbReference type="RefSeq" id="WP_269949552.1">
    <property type="nucleotide sequence ID" value="NZ_CP104758.1"/>
</dbReference>
<keyword evidence="1" id="KW-0472">Membrane</keyword>
<proteinExistence type="predicted"/>
<reference evidence="2 3" key="1">
    <citation type="journal article" date="2022" name="J Glob Antimicrob Resist">
        <title>First complete genome of a multidrug resistant strain of the novel human pathogen Kalamiella piersonii (GABEKP28) identified in human saliva.</title>
        <authorList>
            <person name="McDonagh F."/>
            <person name="Singh N.K."/>
            <person name="Venkateswaran K."/>
            <person name="Lonappan A.M."/>
            <person name="Hallahan B."/>
            <person name="Tuohy A."/>
            <person name="Burke L."/>
            <person name="Kovarova A."/>
            <person name="Miliotis G."/>
        </authorList>
    </citation>
    <scope>NUCLEOTIDE SEQUENCE [LARGE SCALE GENOMIC DNA]</scope>
    <source>
        <strain evidence="2 3">GABEKP28</strain>
    </source>
</reference>
<evidence type="ECO:0000313" key="2">
    <source>
        <dbReference type="EMBL" id="WBG90551.1"/>
    </source>
</evidence>
<dbReference type="KEGG" id="kpie:N5580_15940"/>
<evidence type="ECO:0000313" key="3">
    <source>
        <dbReference type="Proteomes" id="UP001211544"/>
    </source>
</evidence>
<gene>
    <name evidence="2" type="ORF">N5580_15940</name>
</gene>
<feature type="transmembrane region" description="Helical" evidence="1">
    <location>
        <begin position="253"/>
        <end position="274"/>
    </location>
</feature>
<feature type="transmembrane region" description="Helical" evidence="1">
    <location>
        <begin position="90"/>
        <end position="111"/>
    </location>
</feature>
<feature type="transmembrane region" description="Helical" evidence="1">
    <location>
        <begin position="12"/>
        <end position="29"/>
    </location>
</feature>
<keyword evidence="1" id="KW-1133">Transmembrane helix</keyword>
<dbReference type="AlphaFoldDB" id="A0AAJ5QIH7"/>
<sequence length="397" mass="45150">MIFSRIFKIIKELFPLFIIAGFINVWGYLKWIGRLDVFPLIINNASGVIAVLITSLLFFSVFSMTLLLPSGFCTLSGTQSKKKTKLKIRYNEGCCAITALTAVLVAFTLLFLDKLPIGWIVGIAAAVALLVHIYVNNKLNRQRQRHRRYLIACRERIRSRSAPLKPNIRRRFVLEKFKASAVFINFSYTLYALMVALFSIVPLAFLMQGNIYFSHEKPWVQYLIIVAIYILLFMPALFSLLTNRIKAQHGFKAVMAFFPALVIAVFSLFSVQLIQINQRSIEIVGMALWQEKVFAFKHESFPDYYFPNQIWGGSKVIGTERLTEGIEAFSNGEVHLVCPKRLRALRETALKNNAFTWQTDENAKAALTVMSQYCLLAKSDQVRTGAALTTLFRSSAR</sequence>
<dbReference type="EMBL" id="CP104758">
    <property type="protein sequence ID" value="WBG90551.1"/>
    <property type="molecule type" value="Genomic_DNA"/>
</dbReference>
<keyword evidence="1" id="KW-0812">Transmembrane</keyword>
<feature type="transmembrane region" description="Helical" evidence="1">
    <location>
        <begin position="49"/>
        <end position="69"/>
    </location>
</feature>
<feature type="transmembrane region" description="Helical" evidence="1">
    <location>
        <begin position="179"/>
        <end position="207"/>
    </location>
</feature>
<name>A0AAJ5QIH7_9GAMM</name>
<protein>
    <submittedName>
        <fullName evidence="2">Uncharacterized protein</fullName>
    </submittedName>
</protein>
<accession>A0AAJ5QIH7</accession>
<feature type="transmembrane region" description="Helical" evidence="1">
    <location>
        <begin position="219"/>
        <end position="241"/>
    </location>
</feature>
<keyword evidence="3" id="KW-1185">Reference proteome</keyword>
<evidence type="ECO:0000256" key="1">
    <source>
        <dbReference type="SAM" id="Phobius"/>
    </source>
</evidence>
<organism evidence="2 3">
    <name type="scientific">Pantoea piersonii</name>
    <dbReference type="NCBI Taxonomy" id="2364647"/>
    <lineage>
        <taxon>Bacteria</taxon>
        <taxon>Pseudomonadati</taxon>
        <taxon>Pseudomonadota</taxon>
        <taxon>Gammaproteobacteria</taxon>
        <taxon>Enterobacterales</taxon>
        <taxon>Erwiniaceae</taxon>
        <taxon>Pantoea</taxon>
    </lineage>
</organism>
<feature type="transmembrane region" description="Helical" evidence="1">
    <location>
        <begin position="117"/>
        <end position="135"/>
    </location>
</feature>
<dbReference type="Proteomes" id="UP001211544">
    <property type="component" value="Chromosome"/>
</dbReference>